<evidence type="ECO:0000256" key="1">
    <source>
        <dbReference type="SAM" id="SignalP"/>
    </source>
</evidence>
<dbReference type="EMBL" id="JANVFT010000079">
    <property type="protein sequence ID" value="KAJ4473951.1"/>
    <property type="molecule type" value="Genomic_DNA"/>
</dbReference>
<proteinExistence type="predicted"/>
<keyword evidence="3" id="KW-1185">Reference proteome</keyword>
<accession>A0ABQ8V4R5</accession>
<keyword evidence="1" id="KW-0732">Signal</keyword>
<name>A0ABQ8V4R5_9AGAR</name>
<reference evidence="2" key="1">
    <citation type="submission" date="2022-08" db="EMBL/GenBank/DDBJ databases">
        <title>A Global Phylogenomic Analysis of the Shiitake Genus Lentinula.</title>
        <authorList>
            <consortium name="DOE Joint Genome Institute"/>
            <person name="Sierra-Patev S."/>
            <person name="Min B."/>
            <person name="Naranjo-Ortiz M."/>
            <person name="Looney B."/>
            <person name="Konkel Z."/>
            <person name="Slot J.C."/>
            <person name="Sakamoto Y."/>
            <person name="Steenwyk J.L."/>
            <person name="Rokas A."/>
            <person name="Carro J."/>
            <person name="Camarero S."/>
            <person name="Ferreira P."/>
            <person name="Molpeceres G."/>
            <person name="Ruiz-Duenas F.J."/>
            <person name="Serrano A."/>
            <person name="Henrissat B."/>
            <person name="Drula E."/>
            <person name="Hughes K.W."/>
            <person name="Mata J.L."/>
            <person name="Ishikawa N.K."/>
            <person name="Vargas-Isla R."/>
            <person name="Ushijima S."/>
            <person name="Smith C.A."/>
            <person name="Ahrendt S."/>
            <person name="Andreopoulos W."/>
            <person name="He G."/>
            <person name="Labutti K."/>
            <person name="Lipzen A."/>
            <person name="Ng V."/>
            <person name="Riley R."/>
            <person name="Sandor L."/>
            <person name="Barry K."/>
            <person name="Martinez A.T."/>
            <person name="Xiao Y."/>
            <person name="Gibbons J.G."/>
            <person name="Terashima K."/>
            <person name="Grigoriev I.V."/>
            <person name="Hibbett D.S."/>
        </authorList>
    </citation>
    <scope>NUCLEOTIDE SEQUENCE</scope>
    <source>
        <strain evidence="2">RHP3577 ss4</strain>
    </source>
</reference>
<feature type="chain" id="PRO_5046064870" evidence="1">
    <location>
        <begin position="28"/>
        <end position="208"/>
    </location>
</feature>
<evidence type="ECO:0000313" key="3">
    <source>
        <dbReference type="Proteomes" id="UP001150217"/>
    </source>
</evidence>
<sequence length="208" mass="23372">MTILFRFATHSFSLFLLFLSTALAVVAAPLTGHATPIAQLEQRDPLRTVTYNVCLHRSINGRKPRAKTSAEFRLYGAEEDWMITFGTTIGFKPKQVGHAYSGVWGLQKVEKSYRQGDFLGFLRVEAGKEKPLYRAINEITGATKFEVLDHLMGTINSQSSDIAKFTSNYTDPNAWNDVYLAMTDPIKYTRDGGTKWDVTPLLNALRQT</sequence>
<evidence type="ECO:0000313" key="2">
    <source>
        <dbReference type="EMBL" id="KAJ4473951.1"/>
    </source>
</evidence>
<protein>
    <submittedName>
        <fullName evidence="2">Uncharacterized protein</fullName>
    </submittedName>
</protein>
<gene>
    <name evidence="2" type="ORF">C8R41DRAFT_563698</name>
</gene>
<organism evidence="2 3">
    <name type="scientific">Lentinula lateritia</name>
    <dbReference type="NCBI Taxonomy" id="40482"/>
    <lineage>
        <taxon>Eukaryota</taxon>
        <taxon>Fungi</taxon>
        <taxon>Dikarya</taxon>
        <taxon>Basidiomycota</taxon>
        <taxon>Agaricomycotina</taxon>
        <taxon>Agaricomycetes</taxon>
        <taxon>Agaricomycetidae</taxon>
        <taxon>Agaricales</taxon>
        <taxon>Marasmiineae</taxon>
        <taxon>Omphalotaceae</taxon>
        <taxon>Lentinula</taxon>
    </lineage>
</organism>
<feature type="signal peptide" evidence="1">
    <location>
        <begin position="1"/>
        <end position="27"/>
    </location>
</feature>
<dbReference type="Proteomes" id="UP001150217">
    <property type="component" value="Unassembled WGS sequence"/>
</dbReference>
<comment type="caution">
    <text evidence="2">The sequence shown here is derived from an EMBL/GenBank/DDBJ whole genome shotgun (WGS) entry which is preliminary data.</text>
</comment>